<dbReference type="InterPro" id="IPR045584">
    <property type="entry name" value="Pilin-like"/>
</dbReference>
<proteinExistence type="predicted"/>
<sequence length="368" mass="39691">MTTPALHNNHQQGFTIVELMVALVISLLASIGIYSVFSQSEAQQRRTAETQDMWQQARIAMTMIERDVRMAGYGLAGNANCTVSAYNKPKYYDFNMGPIESMAPAPSSPLTSPDNSDSLTVLYSSSSSAGLPPTQLRSDMPNSSAELNVTRTEGFQENDLVLIDQPSLSPRTCVLVQITAVQDSALKLQHQSGTSNRNPPGGHNTPPFPENGYAAAQGVNLYNMGNLVNRRYNISTSSEVSGHTDPAPTLMVTDVNTNISTPVARGIVLLLVVYGLDSNDDGNVDSYARPNSASWFDSNASLIRTARVILLARSSLPDKGQVSPSSITLIPAASSTGAVTYSVPADERQYRYQLFSTEIPLRNPILAN</sequence>
<keyword evidence="2" id="KW-0472">Membrane</keyword>
<evidence type="ECO:0000256" key="2">
    <source>
        <dbReference type="SAM" id="Phobius"/>
    </source>
</evidence>
<protein>
    <submittedName>
        <fullName evidence="3">PilW family protein</fullName>
    </submittedName>
</protein>
<feature type="compositionally biased region" description="Polar residues" evidence="1">
    <location>
        <begin position="189"/>
        <end position="198"/>
    </location>
</feature>
<keyword evidence="4" id="KW-1185">Reference proteome</keyword>
<organism evidence="3 4">
    <name type="scientific">Thermithiobacillus plumbiphilus</name>
    <dbReference type="NCBI Taxonomy" id="1729899"/>
    <lineage>
        <taxon>Bacteria</taxon>
        <taxon>Pseudomonadati</taxon>
        <taxon>Pseudomonadota</taxon>
        <taxon>Acidithiobacillia</taxon>
        <taxon>Acidithiobacillales</taxon>
        <taxon>Thermithiobacillaceae</taxon>
        <taxon>Thermithiobacillus</taxon>
    </lineage>
</organism>
<evidence type="ECO:0000313" key="3">
    <source>
        <dbReference type="EMBL" id="MEK8090018.1"/>
    </source>
</evidence>
<dbReference type="InterPro" id="IPR012902">
    <property type="entry name" value="N_methyl_site"/>
</dbReference>
<dbReference type="EMBL" id="JBBPCO010000009">
    <property type="protein sequence ID" value="MEK8090018.1"/>
    <property type="molecule type" value="Genomic_DNA"/>
</dbReference>
<evidence type="ECO:0000313" key="4">
    <source>
        <dbReference type="Proteomes" id="UP001446205"/>
    </source>
</evidence>
<keyword evidence="2" id="KW-0812">Transmembrane</keyword>
<feature type="region of interest" description="Disordered" evidence="1">
    <location>
        <begin position="189"/>
        <end position="210"/>
    </location>
</feature>
<dbReference type="Pfam" id="PF16074">
    <property type="entry name" value="PilW"/>
    <property type="match status" value="1"/>
</dbReference>
<evidence type="ECO:0000256" key="1">
    <source>
        <dbReference type="SAM" id="MobiDB-lite"/>
    </source>
</evidence>
<comment type="caution">
    <text evidence="3">The sequence shown here is derived from an EMBL/GenBank/DDBJ whole genome shotgun (WGS) entry which is preliminary data.</text>
</comment>
<feature type="transmembrane region" description="Helical" evidence="2">
    <location>
        <begin position="12"/>
        <end position="37"/>
    </location>
</feature>
<reference evidence="3 4" key="1">
    <citation type="submission" date="2024-04" db="EMBL/GenBank/DDBJ databases">
        <authorList>
            <person name="Abashina T."/>
            <person name="Shaikin A."/>
        </authorList>
    </citation>
    <scope>NUCLEOTIDE SEQUENCE [LARGE SCALE GENOMIC DNA]</scope>
    <source>
        <strain evidence="3 4">AAFK</strain>
    </source>
</reference>
<dbReference type="Proteomes" id="UP001446205">
    <property type="component" value="Unassembled WGS sequence"/>
</dbReference>
<dbReference type="RefSeq" id="WP_341371076.1">
    <property type="nucleotide sequence ID" value="NZ_JBBPCO010000009.1"/>
</dbReference>
<accession>A0ABU9DBC4</accession>
<dbReference type="NCBIfam" id="TIGR02532">
    <property type="entry name" value="IV_pilin_GFxxxE"/>
    <property type="match status" value="1"/>
</dbReference>
<dbReference type="Pfam" id="PF07963">
    <property type="entry name" value="N_methyl"/>
    <property type="match status" value="1"/>
</dbReference>
<dbReference type="InterPro" id="IPR032092">
    <property type="entry name" value="PilW"/>
</dbReference>
<keyword evidence="2" id="KW-1133">Transmembrane helix</keyword>
<name>A0ABU9DBC4_9PROT</name>
<dbReference type="SUPFAM" id="SSF54523">
    <property type="entry name" value="Pili subunits"/>
    <property type="match status" value="1"/>
</dbReference>
<gene>
    <name evidence="3" type="ORF">WOB96_09580</name>
</gene>